<dbReference type="EMBL" id="AP019416">
    <property type="protein sequence ID" value="BBI54120.1"/>
    <property type="molecule type" value="Genomic_DNA"/>
</dbReference>
<keyword evidence="1" id="KW-0732">Signal</keyword>
<dbReference type="Gene3D" id="2.160.20.80">
    <property type="entry name" value="E3 ubiquitin-protein ligase SopA"/>
    <property type="match status" value="1"/>
</dbReference>
<name>A0ABM7GTV2_9GAMM</name>
<sequence>MITRNTLPLWRRQTAAVFLCLSAIGSVVADDYVEAYQPPVHNGCELVPGAQCVNMDLSGGDFANLDLQGANFAGSNLDGSDFRHSNLRSVDFEGASLRNANLNRARMPNTTCVVPIFPMPVWLGWIAGVFMPRERRLITLT</sequence>
<feature type="signal peptide" evidence="1">
    <location>
        <begin position="1"/>
        <end position="29"/>
    </location>
</feature>
<protein>
    <recommendedName>
        <fullName evidence="4">Pentapeptide repeat-containing protein</fullName>
    </recommendedName>
</protein>
<proteinExistence type="predicted"/>
<dbReference type="PANTHER" id="PTHR14136:SF17">
    <property type="entry name" value="BTB_POZ DOMAIN-CONTAINING PROTEIN KCTD9"/>
    <property type="match status" value="1"/>
</dbReference>
<dbReference type="Pfam" id="PF00805">
    <property type="entry name" value="Pentapeptide"/>
    <property type="match status" value="1"/>
</dbReference>
<evidence type="ECO:0008006" key="4">
    <source>
        <dbReference type="Google" id="ProtNLM"/>
    </source>
</evidence>
<evidence type="ECO:0000313" key="3">
    <source>
        <dbReference type="Proteomes" id="UP000289555"/>
    </source>
</evidence>
<dbReference type="PANTHER" id="PTHR14136">
    <property type="entry name" value="BTB_POZ DOMAIN-CONTAINING PROTEIN KCTD9"/>
    <property type="match status" value="1"/>
</dbReference>
<evidence type="ECO:0000313" key="2">
    <source>
        <dbReference type="EMBL" id="BBI54120.1"/>
    </source>
</evidence>
<feature type="chain" id="PRO_5047514152" description="Pentapeptide repeat-containing protein" evidence="1">
    <location>
        <begin position="30"/>
        <end position="141"/>
    </location>
</feature>
<dbReference type="Proteomes" id="UP000289555">
    <property type="component" value="Chromosome"/>
</dbReference>
<gene>
    <name evidence="2" type="ORF">HORIV_65410</name>
</gene>
<dbReference type="SUPFAM" id="SSF141571">
    <property type="entry name" value="Pentapeptide repeat-like"/>
    <property type="match status" value="1"/>
</dbReference>
<accession>A0ABM7GTV2</accession>
<reference evidence="3" key="1">
    <citation type="journal article" date="2019" name="Microbiol. Resour. Announc.">
        <title>Complete Genome Sequence of Halomonas olivaria, a Moderately Halophilic Bacterium Isolated from Olive Processing Effluents, Obtained by Nanopore Sequencing.</title>
        <authorList>
            <person name="Nagata S."/>
            <person name="Ii K.M."/>
            <person name="Tsukimi T."/>
            <person name="Miura M.C."/>
            <person name="Galipon J."/>
            <person name="Arakawa K."/>
        </authorList>
    </citation>
    <scope>NUCLEOTIDE SEQUENCE [LARGE SCALE GENOMIC DNA]</scope>
    <source>
        <strain evidence="3">TYRC17</strain>
    </source>
</reference>
<evidence type="ECO:0000256" key="1">
    <source>
        <dbReference type="SAM" id="SignalP"/>
    </source>
</evidence>
<dbReference type="InterPro" id="IPR051082">
    <property type="entry name" value="Pentapeptide-BTB/POZ_domain"/>
</dbReference>
<keyword evidence="3" id="KW-1185">Reference proteome</keyword>
<organism evidence="2 3">
    <name type="scientific">Vreelandella olivaria</name>
    <dbReference type="NCBI Taxonomy" id="390919"/>
    <lineage>
        <taxon>Bacteria</taxon>
        <taxon>Pseudomonadati</taxon>
        <taxon>Pseudomonadota</taxon>
        <taxon>Gammaproteobacteria</taxon>
        <taxon>Oceanospirillales</taxon>
        <taxon>Halomonadaceae</taxon>
        <taxon>Vreelandella</taxon>
    </lineage>
</organism>
<dbReference type="InterPro" id="IPR001646">
    <property type="entry name" value="5peptide_repeat"/>
</dbReference>